<evidence type="ECO:0000256" key="1">
    <source>
        <dbReference type="SAM" id="MobiDB-lite"/>
    </source>
</evidence>
<accession>A0A5K1JZS5</accession>
<gene>
    <name evidence="2" type="primary">I1S325</name>
</gene>
<organism evidence="2">
    <name type="scientific">Ganoderma boninense</name>
    <dbReference type="NCBI Taxonomy" id="34458"/>
    <lineage>
        <taxon>Eukaryota</taxon>
        <taxon>Fungi</taxon>
        <taxon>Dikarya</taxon>
        <taxon>Basidiomycota</taxon>
        <taxon>Agaricomycotina</taxon>
        <taxon>Agaricomycetes</taxon>
        <taxon>Polyporales</taxon>
        <taxon>Polyporaceae</taxon>
        <taxon>Ganoderma</taxon>
    </lineage>
</organism>
<dbReference type="AlphaFoldDB" id="A0A5K1JZS5"/>
<reference evidence="2" key="1">
    <citation type="submission" date="2019-10" db="EMBL/GenBank/DDBJ databases">
        <authorList>
            <person name="Nor Muhammad N."/>
        </authorList>
    </citation>
    <scope>NUCLEOTIDE SEQUENCE</scope>
</reference>
<proteinExistence type="predicted"/>
<name>A0A5K1JZS5_9APHY</name>
<evidence type="ECO:0000313" key="2">
    <source>
        <dbReference type="EMBL" id="VWO97057.1"/>
    </source>
</evidence>
<feature type="compositionally biased region" description="Polar residues" evidence="1">
    <location>
        <begin position="12"/>
        <end position="23"/>
    </location>
</feature>
<sequence length="345" mass="37421">MDGSSFWIYPSPENSGGPTSPSLASIAYGTPDASGSQGEVGLTPLPLEEEVPDDATVSLAFSPSLRIDGLLPDSIIVSSNHVYFYIHRHRILDVSSNAFFGNFGYEDLFPTPSLPTVHLPEDGDVVNVLLHIIYGLPCTHFHPSLETVEQSLTALIKYGVLIEAHTTPHQPLYQLILSHAPHRPIDTYALAAHYDLEDLAIAASGHLLSYDTSRLTDALAARIGPIYLKRLFLLHHTRLAALRNIVLKPPTTHPATPGCADGEQGELLRAWALAAARLVWDATPTTWCVVGISASALRVQLEPIGEEIACEACRLMLLQRIQDVVISWSSVKPPGPGPPCRTDNT</sequence>
<feature type="region of interest" description="Disordered" evidence="1">
    <location>
        <begin position="10"/>
        <end position="43"/>
    </location>
</feature>
<dbReference type="EMBL" id="LR726100">
    <property type="protein sequence ID" value="VWO97057.1"/>
    <property type="molecule type" value="Genomic_DNA"/>
</dbReference>
<protein>
    <submittedName>
        <fullName evidence="2">Zn(2)-C6 fungal-type domain-containing protein</fullName>
    </submittedName>
</protein>